<feature type="non-terminal residue" evidence="1">
    <location>
        <position position="1"/>
    </location>
</feature>
<accession>A0A392RPG2</accession>
<protein>
    <submittedName>
        <fullName evidence="1">Uncharacterized protein</fullName>
    </submittedName>
</protein>
<evidence type="ECO:0000313" key="2">
    <source>
        <dbReference type="Proteomes" id="UP000265520"/>
    </source>
</evidence>
<comment type="caution">
    <text evidence="1">The sequence shown here is derived from an EMBL/GenBank/DDBJ whole genome shotgun (WGS) entry which is preliminary data.</text>
</comment>
<name>A0A392RPG2_9FABA</name>
<evidence type="ECO:0000313" key="1">
    <source>
        <dbReference type="EMBL" id="MCI38531.1"/>
    </source>
</evidence>
<sequence length="69" mass="7650">GDHPTGYCPPSNEEVNYMENQKRQGQDQGNKETIQVMAMGGDKMINHPTDNTNMKITTSILLNKVGIQS</sequence>
<dbReference type="Proteomes" id="UP000265520">
    <property type="component" value="Unassembled WGS sequence"/>
</dbReference>
<keyword evidence="2" id="KW-1185">Reference proteome</keyword>
<organism evidence="1 2">
    <name type="scientific">Trifolium medium</name>
    <dbReference type="NCBI Taxonomy" id="97028"/>
    <lineage>
        <taxon>Eukaryota</taxon>
        <taxon>Viridiplantae</taxon>
        <taxon>Streptophyta</taxon>
        <taxon>Embryophyta</taxon>
        <taxon>Tracheophyta</taxon>
        <taxon>Spermatophyta</taxon>
        <taxon>Magnoliopsida</taxon>
        <taxon>eudicotyledons</taxon>
        <taxon>Gunneridae</taxon>
        <taxon>Pentapetalae</taxon>
        <taxon>rosids</taxon>
        <taxon>fabids</taxon>
        <taxon>Fabales</taxon>
        <taxon>Fabaceae</taxon>
        <taxon>Papilionoideae</taxon>
        <taxon>50 kb inversion clade</taxon>
        <taxon>NPAAA clade</taxon>
        <taxon>Hologalegina</taxon>
        <taxon>IRL clade</taxon>
        <taxon>Trifolieae</taxon>
        <taxon>Trifolium</taxon>
    </lineage>
</organism>
<dbReference type="AlphaFoldDB" id="A0A392RPG2"/>
<reference evidence="1 2" key="1">
    <citation type="journal article" date="2018" name="Front. Plant Sci.">
        <title>Red Clover (Trifolium pratense) and Zigzag Clover (T. medium) - A Picture of Genomic Similarities and Differences.</title>
        <authorList>
            <person name="Dluhosova J."/>
            <person name="Istvanek J."/>
            <person name="Nedelnik J."/>
            <person name="Repkova J."/>
        </authorList>
    </citation>
    <scope>NUCLEOTIDE SEQUENCE [LARGE SCALE GENOMIC DNA]</scope>
    <source>
        <strain evidence="2">cv. 10/8</strain>
        <tissue evidence="1">Leaf</tissue>
    </source>
</reference>
<dbReference type="EMBL" id="LXQA010256876">
    <property type="protein sequence ID" value="MCI38531.1"/>
    <property type="molecule type" value="Genomic_DNA"/>
</dbReference>
<proteinExistence type="predicted"/>